<keyword evidence="5" id="KW-0677">Repeat</keyword>
<dbReference type="EMBL" id="BSYO01000034">
    <property type="protein sequence ID" value="GMH28473.1"/>
    <property type="molecule type" value="Genomic_DNA"/>
</dbReference>
<dbReference type="InterPro" id="IPR001611">
    <property type="entry name" value="Leu-rich_rpt"/>
</dbReference>
<evidence type="ECO:0000256" key="8">
    <source>
        <dbReference type="SAM" id="SignalP"/>
    </source>
</evidence>
<evidence type="ECO:0000259" key="10">
    <source>
        <dbReference type="Pfam" id="PF12819"/>
    </source>
</evidence>
<dbReference type="Pfam" id="PF00560">
    <property type="entry name" value="LRR_1"/>
    <property type="match status" value="2"/>
</dbReference>
<keyword evidence="4 8" id="KW-0732">Signal</keyword>
<dbReference type="InterPro" id="IPR024788">
    <property type="entry name" value="Malectin-like_Carb-bd_dom"/>
</dbReference>
<dbReference type="InterPro" id="IPR013210">
    <property type="entry name" value="LRR_N_plant-typ"/>
</dbReference>
<reference evidence="11" key="1">
    <citation type="submission" date="2023-05" db="EMBL/GenBank/DDBJ databases">
        <title>Nepenthes gracilis genome sequencing.</title>
        <authorList>
            <person name="Fukushima K."/>
        </authorList>
    </citation>
    <scope>NUCLEOTIDE SEQUENCE</scope>
    <source>
        <strain evidence="11">SING2019-196</strain>
    </source>
</reference>
<evidence type="ECO:0000313" key="12">
    <source>
        <dbReference type="Proteomes" id="UP001279734"/>
    </source>
</evidence>
<proteinExistence type="predicted"/>
<comment type="subcellular location">
    <subcellularLocation>
        <location evidence="1">Membrane</location>
        <topology evidence="1">Single-pass membrane protein</topology>
    </subcellularLocation>
</comment>
<evidence type="ECO:0000256" key="1">
    <source>
        <dbReference type="ARBA" id="ARBA00004167"/>
    </source>
</evidence>
<dbReference type="SUPFAM" id="SSF52058">
    <property type="entry name" value="L domain-like"/>
    <property type="match status" value="1"/>
</dbReference>
<dbReference type="PANTHER" id="PTHR45631">
    <property type="entry name" value="OS07G0107800 PROTEIN-RELATED"/>
    <property type="match status" value="1"/>
</dbReference>
<feature type="signal peptide" evidence="8">
    <location>
        <begin position="1"/>
        <end position="20"/>
    </location>
</feature>
<dbReference type="Gene3D" id="2.60.120.430">
    <property type="entry name" value="Galactose-binding lectin"/>
    <property type="match status" value="2"/>
</dbReference>
<feature type="chain" id="PRO_5042180277" evidence="8">
    <location>
        <begin position="21"/>
        <end position="519"/>
    </location>
</feature>
<keyword evidence="2" id="KW-0433">Leucine-rich repeat</keyword>
<organism evidence="11 12">
    <name type="scientific">Nepenthes gracilis</name>
    <name type="common">Slender pitcher plant</name>
    <dbReference type="NCBI Taxonomy" id="150966"/>
    <lineage>
        <taxon>Eukaryota</taxon>
        <taxon>Viridiplantae</taxon>
        <taxon>Streptophyta</taxon>
        <taxon>Embryophyta</taxon>
        <taxon>Tracheophyta</taxon>
        <taxon>Spermatophyta</taxon>
        <taxon>Magnoliopsida</taxon>
        <taxon>eudicotyledons</taxon>
        <taxon>Gunneridae</taxon>
        <taxon>Pentapetalae</taxon>
        <taxon>Caryophyllales</taxon>
        <taxon>Nepenthaceae</taxon>
        <taxon>Nepenthes</taxon>
    </lineage>
</organism>
<evidence type="ECO:0000259" key="9">
    <source>
        <dbReference type="Pfam" id="PF08263"/>
    </source>
</evidence>
<evidence type="ECO:0000256" key="6">
    <source>
        <dbReference type="ARBA" id="ARBA00022989"/>
    </source>
</evidence>
<protein>
    <submittedName>
        <fullName evidence="11">Uncharacterized protein</fullName>
    </submittedName>
</protein>
<sequence length="519" mass="56439">MRAFCFLLLSLFSILSTTLSQPPRGVYIDCGASEPTQINGHQWLPDTGFVSSGTPKNVTNQDVSIILSTVRSFASEGNLNKKFCYEIPVHRSEKYLVRTAYYYGGVNGDRSPPVFDQIVDGTFWSVVNTTDDYAQNLPSYYEGIFRATGKIMSVCLGVNSYTDSDPFISAIELIMLADSVYNSTNFNKFALSLVARHSFGYNGSIIRYPDDQFDRFWKPFGSCNPVAGVPNISLSGIWNLPPSKIFDTQLEVGNLQPLHLRWPQRPLPNSTYYIALYFANDHMASSEISRVFSISINGVAYYNNLNVTSSGLVVFATQWLLAGPTNITLTPATGSHAGPVINAGEIFDVLVLGRTHARDAIALESVKSSLRNPPPDWNGDPCLPVGYSWSGITCSSPSMGPRIRVVSLNLMNMGLSGSLSPYVANLTAINSILLGKNNLSGPIPDLHTLRHLQILGLENNQFIGAIPSSLGDISSLLELHLENNNLTGAIPSSLIGKPGLNFTYAPGNKFLSPAPPPAP</sequence>
<keyword evidence="12" id="KW-1185">Reference proteome</keyword>
<keyword evidence="6" id="KW-1133">Transmembrane helix</keyword>
<evidence type="ECO:0000256" key="2">
    <source>
        <dbReference type="ARBA" id="ARBA00022614"/>
    </source>
</evidence>
<feature type="domain" description="Malectin-like" evidence="10">
    <location>
        <begin position="28"/>
        <end position="349"/>
    </location>
</feature>
<dbReference type="Pfam" id="PF08263">
    <property type="entry name" value="LRRNT_2"/>
    <property type="match status" value="1"/>
</dbReference>
<dbReference type="FunFam" id="3.80.10.10:FF:000129">
    <property type="entry name" value="Leucine-rich repeat receptor-like kinase"/>
    <property type="match status" value="1"/>
</dbReference>
<comment type="caution">
    <text evidence="11">The sequence shown here is derived from an EMBL/GenBank/DDBJ whole genome shotgun (WGS) entry which is preliminary data.</text>
</comment>
<dbReference type="Gene3D" id="3.80.10.10">
    <property type="entry name" value="Ribonuclease Inhibitor"/>
    <property type="match status" value="1"/>
</dbReference>
<evidence type="ECO:0000313" key="11">
    <source>
        <dbReference type="EMBL" id="GMH28473.1"/>
    </source>
</evidence>
<gene>
    <name evidence="11" type="ORF">Nepgr_030316</name>
</gene>
<dbReference type="Pfam" id="PF12819">
    <property type="entry name" value="Malectin_like"/>
    <property type="match status" value="1"/>
</dbReference>
<accession>A0AAD3TEK8</accession>
<dbReference type="GO" id="GO:0016020">
    <property type="term" value="C:membrane"/>
    <property type="evidence" value="ECO:0007669"/>
    <property type="project" value="UniProtKB-SubCell"/>
</dbReference>
<dbReference type="AlphaFoldDB" id="A0AAD3TEK8"/>
<name>A0AAD3TEK8_NEPGR</name>
<evidence type="ECO:0000256" key="5">
    <source>
        <dbReference type="ARBA" id="ARBA00022737"/>
    </source>
</evidence>
<dbReference type="InterPro" id="IPR032675">
    <property type="entry name" value="LRR_dom_sf"/>
</dbReference>
<dbReference type="PANTHER" id="PTHR45631:SF3">
    <property type="entry name" value="OS05G0393100 PROTEIN"/>
    <property type="match status" value="1"/>
</dbReference>
<evidence type="ECO:0000256" key="3">
    <source>
        <dbReference type="ARBA" id="ARBA00022692"/>
    </source>
</evidence>
<keyword evidence="3" id="KW-0812">Transmembrane</keyword>
<keyword evidence="7" id="KW-0472">Membrane</keyword>
<feature type="domain" description="Leucine-rich repeat-containing N-terminal plant-type" evidence="9">
    <location>
        <begin position="357"/>
        <end position="395"/>
    </location>
</feature>
<evidence type="ECO:0000256" key="4">
    <source>
        <dbReference type="ARBA" id="ARBA00022729"/>
    </source>
</evidence>
<evidence type="ECO:0000256" key="7">
    <source>
        <dbReference type="ARBA" id="ARBA00023136"/>
    </source>
</evidence>
<dbReference type="Proteomes" id="UP001279734">
    <property type="component" value="Unassembled WGS sequence"/>
</dbReference>